<keyword evidence="10" id="KW-1185">Reference proteome</keyword>
<dbReference type="RefSeq" id="WP_252622433.1">
    <property type="nucleotide sequence ID" value="NZ_JALKVJ010000002.1"/>
</dbReference>
<evidence type="ECO:0000256" key="2">
    <source>
        <dbReference type="ARBA" id="ARBA00004754"/>
    </source>
</evidence>
<feature type="region of interest" description="Disordered" evidence="7">
    <location>
        <begin position="70"/>
        <end position="94"/>
    </location>
</feature>
<protein>
    <recommendedName>
        <fullName evidence="3">2-oxo-4-hydroxy-4-carboxy-5-ureidoimidazoline decarboxylase</fullName>
        <ecNumber evidence="3">4.1.1.97</ecNumber>
    </recommendedName>
</protein>
<dbReference type="PANTHER" id="PTHR43466">
    <property type="entry name" value="2-OXO-4-HYDROXY-4-CARBOXY-5-UREIDOIMIDAZOLINE DECARBOXYLASE-RELATED"/>
    <property type="match status" value="1"/>
</dbReference>
<evidence type="ECO:0000256" key="6">
    <source>
        <dbReference type="ARBA" id="ARBA00023239"/>
    </source>
</evidence>
<dbReference type="EC" id="4.1.1.97" evidence="3"/>
<dbReference type="InterPro" id="IPR018020">
    <property type="entry name" value="OHCU_decarboxylase"/>
</dbReference>
<gene>
    <name evidence="9" type="primary">uraD</name>
    <name evidence="9" type="ORF">NF557_05495</name>
</gene>
<dbReference type="SUPFAM" id="SSF158694">
    <property type="entry name" value="UraD-Like"/>
    <property type="match status" value="1"/>
</dbReference>
<dbReference type="InterPro" id="IPR036778">
    <property type="entry name" value="OHCU_decarboxylase_sf"/>
</dbReference>
<dbReference type="EMBL" id="CP099490">
    <property type="protein sequence ID" value="USQ77368.1"/>
    <property type="molecule type" value="Genomic_DNA"/>
</dbReference>
<dbReference type="Pfam" id="PF09349">
    <property type="entry name" value="OHCU_decarbox"/>
    <property type="match status" value="1"/>
</dbReference>
<dbReference type="InterPro" id="IPR017595">
    <property type="entry name" value="OHCU_decarboxylase-2"/>
</dbReference>
<keyword evidence="4" id="KW-0659">Purine metabolism</keyword>
<dbReference type="Gene3D" id="1.10.3330.10">
    <property type="entry name" value="Oxo-4-hydroxy-4-carboxy-5-ureidoimidazoline decarboxylase"/>
    <property type="match status" value="1"/>
</dbReference>
<dbReference type="Proteomes" id="UP001056535">
    <property type="component" value="Chromosome"/>
</dbReference>
<organism evidence="9 10">
    <name type="scientific">Ornithinimicrobium cryptoxanthini</name>
    <dbReference type="NCBI Taxonomy" id="2934161"/>
    <lineage>
        <taxon>Bacteria</taxon>
        <taxon>Bacillati</taxon>
        <taxon>Actinomycetota</taxon>
        <taxon>Actinomycetes</taxon>
        <taxon>Micrococcales</taxon>
        <taxon>Ornithinimicrobiaceae</taxon>
        <taxon>Ornithinimicrobium</taxon>
    </lineage>
</organism>
<dbReference type="NCBIfam" id="TIGR03180">
    <property type="entry name" value="UraD_2"/>
    <property type="match status" value="1"/>
</dbReference>
<dbReference type="PANTHER" id="PTHR43466:SF1">
    <property type="entry name" value="2-OXO-4-HYDROXY-4-CARBOXY-5-UREIDOIMIDAZOLINE DECARBOXYLASE-RELATED"/>
    <property type="match status" value="1"/>
</dbReference>
<evidence type="ECO:0000313" key="10">
    <source>
        <dbReference type="Proteomes" id="UP001056535"/>
    </source>
</evidence>
<name>A0ABY4YKN2_9MICO</name>
<evidence type="ECO:0000256" key="1">
    <source>
        <dbReference type="ARBA" id="ARBA00001163"/>
    </source>
</evidence>
<comment type="catalytic activity">
    <reaction evidence="1">
        <text>5-hydroxy-2-oxo-4-ureido-2,5-dihydro-1H-imidazole-5-carboxylate + H(+) = (S)-allantoin + CO2</text>
        <dbReference type="Rhea" id="RHEA:26301"/>
        <dbReference type="ChEBI" id="CHEBI:15378"/>
        <dbReference type="ChEBI" id="CHEBI:15678"/>
        <dbReference type="ChEBI" id="CHEBI:16526"/>
        <dbReference type="ChEBI" id="CHEBI:58639"/>
        <dbReference type="EC" id="4.1.1.97"/>
    </reaction>
</comment>
<evidence type="ECO:0000256" key="3">
    <source>
        <dbReference type="ARBA" id="ARBA00012257"/>
    </source>
</evidence>
<evidence type="ECO:0000259" key="8">
    <source>
        <dbReference type="Pfam" id="PF09349"/>
    </source>
</evidence>
<comment type="pathway">
    <text evidence="2">Purine metabolism; urate degradation; (S)-allantoin from urate: step 3/3.</text>
</comment>
<dbReference type="GO" id="GO:0051997">
    <property type="term" value="F:2-oxo-4-hydroxy-4-carboxy-5-ureidoimidazoline decarboxylase activity"/>
    <property type="evidence" value="ECO:0007669"/>
    <property type="project" value="UniProtKB-EC"/>
</dbReference>
<dbReference type="NCBIfam" id="NF010372">
    <property type="entry name" value="PRK13798.1"/>
    <property type="match status" value="1"/>
</dbReference>
<evidence type="ECO:0000313" key="9">
    <source>
        <dbReference type="EMBL" id="USQ77368.1"/>
    </source>
</evidence>
<reference evidence="9" key="1">
    <citation type="submission" date="2022-06" db="EMBL/GenBank/DDBJ databases">
        <title>Ornithinimicrobium JY.X270.</title>
        <authorList>
            <person name="Huang Y."/>
        </authorList>
    </citation>
    <scope>NUCLEOTIDE SEQUENCE</scope>
    <source>
        <strain evidence="9">JY.X270</strain>
    </source>
</reference>
<sequence length="164" mass="17587">MALEEFNTAPSQEAAALVRACADVDRWVWAIVAGRPYASVDDVTSAAEVVAVPWTDAEIDAALARHPRIGDRPLGAGADAEMSRREQADVASDAQTQAELAAGNAAYEARFGHVFLIRAAGRTAPEILAVLQQRLGNTPEDERQTAARELREIAALRLRGALTR</sequence>
<keyword evidence="5" id="KW-0210">Decarboxylase</keyword>
<accession>A0ABY4YKN2</accession>
<proteinExistence type="predicted"/>
<feature type="domain" description="Oxo-4-hydroxy-4-carboxy-5-ureidoimidazoline decarboxylase" evidence="8">
    <location>
        <begin position="7"/>
        <end position="159"/>
    </location>
</feature>
<keyword evidence="6 9" id="KW-0456">Lyase</keyword>
<evidence type="ECO:0000256" key="5">
    <source>
        <dbReference type="ARBA" id="ARBA00022793"/>
    </source>
</evidence>
<evidence type="ECO:0000256" key="4">
    <source>
        <dbReference type="ARBA" id="ARBA00022631"/>
    </source>
</evidence>
<evidence type="ECO:0000256" key="7">
    <source>
        <dbReference type="SAM" id="MobiDB-lite"/>
    </source>
</evidence>